<dbReference type="Proteomes" id="UP000225947">
    <property type="component" value="Segment"/>
</dbReference>
<reference evidence="2" key="1">
    <citation type="submission" date="2016-03" db="EMBL/GenBank/DDBJ databases">
        <title>Characterization of Acinetobacter baumannii phage vB_AbaM_ME3.</title>
        <authorList>
            <person name="Buttimer C.T.H."/>
            <person name="Elbreki M."/>
            <person name="Coffey A."/>
        </authorList>
    </citation>
    <scope>NUCLEOTIDE SEQUENCE [LARGE SCALE GENOMIC DNA]</scope>
</reference>
<gene>
    <name evidence="1" type="ORF">ME3_69</name>
</gene>
<proteinExistence type="predicted"/>
<sequence length="112" mass="13178">MKVEYTYLEGTDPIYVSGSNGVQRVLIIFKDDSRTFVYYCDDYYRTVHLNEIIDRSSKLGFHLDNFKKVESDIEFYYYIDWISRNYNYSGEHISEKITGHDLGGAVVDTRGF</sequence>
<evidence type="ECO:0000313" key="2">
    <source>
        <dbReference type="Proteomes" id="UP000225947"/>
    </source>
</evidence>
<organism evidence="1 2">
    <name type="scientific">Acinetobacter phage vB_AbaM_ME3</name>
    <dbReference type="NCBI Taxonomy" id="1837876"/>
    <lineage>
        <taxon>Viruses</taxon>
        <taxon>Duplodnaviria</taxon>
        <taxon>Heunggongvirae</taxon>
        <taxon>Uroviricota</taxon>
        <taxon>Caudoviricetes</taxon>
        <taxon>Metrivirus</taxon>
        <taxon>Metrivirus ME3</taxon>
    </lineage>
</organism>
<evidence type="ECO:0000313" key="1">
    <source>
        <dbReference type="EMBL" id="AND75230.1"/>
    </source>
</evidence>
<name>A0A172Q045_9CAUD</name>
<dbReference type="EMBL" id="KU935715">
    <property type="protein sequence ID" value="AND75230.1"/>
    <property type="molecule type" value="Genomic_DNA"/>
</dbReference>
<protein>
    <submittedName>
        <fullName evidence="1">Ribonuclease disphosphate reductase</fullName>
    </submittedName>
</protein>
<accession>A0A172Q045</accession>
<keyword evidence="2" id="KW-1185">Reference proteome</keyword>